<accession>A0A2N3PNL4</accession>
<keyword evidence="1" id="KW-0472">Membrane</keyword>
<evidence type="ECO:0000313" key="3">
    <source>
        <dbReference type="Proteomes" id="UP000233293"/>
    </source>
</evidence>
<keyword evidence="1" id="KW-0812">Transmembrane</keyword>
<keyword evidence="3" id="KW-1185">Reference proteome</keyword>
<feature type="transmembrane region" description="Helical" evidence="1">
    <location>
        <begin position="74"/>
        <end position="93"/>
    </location>
</feature>
<sequence length="152" mass="17043">MKSIGRGTVRYAGRLAAVPAIIGMAKWTGQLGKTITAPPRPHQPRRDSDFIDFDQEMRRIGISAGDLEKKRRELLVQAWMSLLVAVVLVAWAIRMLLLASTISDFVFALISPCAALPMLALAATAAFRHWQIRKRRLGGWHEWLSTPSEWLP</sequence>
<dbReference type="AlphaFoldDB" id="A0A2N3PNL4"/>
<evidence type="ECO:0000256" key="1">
    <source>
        <dbReference type="SAM" id="Phobius"/>
    </source>
</evidence>
<name>A0A2N3PNL4_9PROT</name>
<organism evidence="2 3">
    <name type="scientific">Telmatospirillum siberiense</name>
    <dbReference type="NCBI Taxonomy" id="382514"/>
    <lineage>
        <taxon>Bacteria</taxon>
        <taxon>Pseudomonadati</taxon>
        <taxon>Pseudomonadota</taxon>
        <taxon>Alphaproteobacteria</taxon>
        <taxon>Rhodospirillales</taxon>
        <taxon>Rhodospirillaceae</taxon>
        <taxon>Telmatospirillum</taxon>
    </lineage>
</organism>
<protein>
    <submittedName>
        <fullName evidence="2">Uncharacterized protein</fullName>
    </submittedName>
</protein>
<proteinExistence type="predicted"/>
<feature type="transmembrane region" description="Helical" evidence="1">
    <location>
        <begin position="105"/>
        <end position="127"/>
    </location>
</feature>
<dbReference type="EMBL" id="PIUM01000040">
    <property type="protein sequence ID" value="PKU21986.1"/>
    <property type="molecule type" value="Genomic_DNA"/>
</dbReference>
<dbReference type="Proteomes" id="UP000233293">
    <property type="component" value="Unassembled WGS sequence"/>
</dbReference>
<reference evidence="3" key="1">
    <citation type="submission" date="2017-12" db="EMBL/GenBank/DDBJ databases">
        <title>Draft genome sequence of Telmatospirillum siberiense 26-4b1T, an acidotolerant peatland alphaproteobacterium potentially involved in sulfur cycling.</title>
        <authorList>
            <person name="Hausmann B."/>
            <person name="Pjevac P."/>
            <person name="Schreck K."/>
            <person name="Herbold C.W."/>
            <person name="Daims H."/>
            <person name="Wagner M."/>
            <person name="Pester M."/>
            <person name="Loy A."/>
        </authorList>
    </citation>
    <scope>NUCLEOTIDE SEQUENCE [LARGE SCALE GENOMIC DNA]</scope>
    <source>
        <strain evidence="3">26-4b1</strain>
    </source>
</reference>
<gene>
    <name evidence="2" type="ORF">CWS72_24080</name>
</gene>
<comment type="caution">
    <text evidence="2">The sequence shown here is derived from an EMBL/GenBank/DDBJ whole genome shotgun (WGS) entry which is preliminary data.</text>
</comment>
<evidence type="ECO:0000313" key="2">
    <source>
        <dbReference type="EMBL" id="PKU21986.1"/>
    </source>
</evidence>
<keyword evidence="1" id="KW-1133">Transmembrane helix</keyword>